<dbReference type="RefSeq" id="WP_008511880.1">
    <property type="nucleotide sequence ID" value="NZ_CM001403.1"/>
</dbReference>
<organism evidence="3 4">
    <name type="scientific">Mucilaginibacter paludis DSM 18603</name>
    <dbReference type="NCBI Taxonomy" id="714943"/>
    <lineage>
        <taxon>Bacteria</taxon>
        <taxon>Pseudomonadati</taxon>
        <taxon>Bacteroidota</taxon>
        <taxon>Sphingobacteriia</taxon>
        <taxon>Sphingobacteriales</taxon>
        <taxon>Sphingobacteriaceae</taxon>
        <taxon>Mucilaginibacter</taxon>
    </lineage>
</organism>
<dbReference type="SUPFAM" id="SSF52009">
    <property type="entry name" value="Phosphohistidine domain"/>
    <property type="match status" value="1"/>
</dbReference>
<protein>
    <submittedName>
        <fullName evidence="3">Pyruvate phosphate dikinase PEP/pyruvate-binding</fullName>
    </submittedName>
</protein>
<evidence type="ECO:0000259" key="2">
    <source>
        <dbReference type="Pfam" id="PF01326"/>
    </source>
</evidence>
<gene>
    <name evidence="3" type="ORF">Mucpa_6222</name>
</gene>
<dbReference type="GO" id="GO:0005524">
    <property type="term" value="F:ATP binding"/>
    <property type="evidence" value="ECO:0007669"/>
    <property type="project" value="InterPro"/>
</dbReference>
<dbReference type="InterPro" id="IPR051549">
    <property type="entry name" value="PEP_Utilizing_Enz"/>
</dbReference>
<dbReference type="InterPro" id="IPR002192">
    <property type="entry name" value="PPDK_AMP/ATP-bd"/>
</dbReference>
<dbReference type="eggNOG" id="COG0574">
    <property type="taxonomic scope" value="Bacteria"/>
</dbReference>
<dbReference type="Pfam" id="PF01326">
    <property type="entry name" value="PPDK_N"/>
    <property type="match status" value="1"/>
</dbReference>
<keyword evidence="4" id="KW-1185">Reference proteome</keyword>
<feature type="domain" description="PEP-utilising enzyme mobile" evidence="1">
    <location>
        <begin position="794"/>
        <end position="863"/>
    </location>
</feature>
<evidence type="ECO:0000313" key="4">
    <source>
        <dbReference type="Proteomes" id="UP000002774"/>
    </source>
</evidence>
<sequence length="872" mass="98118">MMYPLIAKKESINNFRIGGKAANLFRLVELGIRVPQFVVLPCEVLTTILSPAGSNIDRQGTLSLLQQVEIPQSIVKDILSHFPGATYFAVRSSAMDEDGSDFSFAGQFESYLYVSADGLAEKIKSVWCSLFSDRATAYRENNKLPGGNGIAVIIQEMLNADVAGVAFGINPVNGDQHEKLINAVYGLGEGLVSGELNADLYSVTNGRITSQLAEKTHQVVPDLMRGSGIKQVEVAQEKQNIPALTDKHIFELAKVLDLLCVEYQAPQDIEFAVRDEQLYLLQARPVTGKHGQADSPEGYTVWDNSNIIESYPGVTTPLTFSFISQSYRGAYQLFCSYMGVSDKAIKKNERVFANTLGLINGRVYYNLKSWYHMLAMVPGYSINARFMESMMGVKERFDVPESYRLPKRKAFWQIIKMAARMYLRFLTLPQKRRAFLALLNTTIADYKKINFGEKSAYQLMHLYLAFESTLLNEWKAPLINDFFAMIGYGSLQKRCQKYAISKNPNIHNDLLCGSSDIISTQPIHRCVALATRIHDDAELKALFLSEGETGIWEKLCRDQREKYCTLKSEIDRYIEDFGERYIGELKLETISYTQDPAKFIRVLKAYVETEITIASTSGKIEEEIRRNAEQEIAIALKNKWYKQWKLKRNLKMARQLVSARENLRYERTRAFGMVREMFSAIGQRFFSDGIMDNPRDIFYLTKEEICAFIEGTSVTQNIRALIALRKKEFENYQTQQAPSERFSTVGTVYQANNFFDKTKIEKADGMLKGIGCCPGVVRARVRVITDPTQVSSLKGDILVTSSTDPGWVTLFPSASGIITERGSVLSHSAIVSREMGKPCIVSVNGLLRTLKTGDEIEMDGSTGIITRITGDN</sequence>
<dbReference type="Gene3D" id="3.30.1490.20">
    <property type="entry name" value="ATP-grasp fold, A domain"/>
    <property type="match status" value="1"/>
</dbReference>
<evidence type="ECO:0000259" key="1">
    <source>
        <dbReference type="Pfam" id="PF00391"/>
    </source>
</evidence>
<dbReference type="HOGENOM" id="CLU_005950_0_0_10"/>
<reference evidence="3" key="1">
    <citation type="submission" date="2011-09" db="EMBL/GenBank/DDBJ databases">
        <title>The permanent draft genome of Mucilaginibacter paludis DSM 18603.</title>
        <authorList>
            <consortium name="US DOE Joint Genome Institute (JGI-PGF)"/>
            <person name="Lucas S."/>
            <person name="Han J."/>
            <person name="Lapidus A."/>
            <person name="Bruce D."/>
            <person name="Goodwin L."/>
            <person name="Pitluck S."/>
            <person name="Peters L."/>
            <person name="Kyrpides N."/>
            <person name="Mavromatis K."/>
            <person name="Ivanova N."/>
            <person name="Mikhailova N."/>
            <person name="Held B."/>
            <person name="Detter J.C."/>
            <person name="Tapia R."/>
            <person name="Han C."/>
            <person name="Land M."/>
            <person name="Hauser L."/>
            <person name="Markowitz V."/>
            <person name="Cheng J.-F."/>
            <person name="Hugenholtz P."/>
            <person name="Woyke T."/>
            <person name="Wu D."/>
            <person name="Tindall B."/>
            <person name="Brambilla E."/>
            <person name="Klenk H.-P."/>
            <person name="Eisen J.A."/>
        </authorList>
    </citation>
    <scope>NUCLEOTIDE SEQUENCE [LARGE SCALE GENOMIC DNA]</scope>
    <source>
        <strain evidence="3">DSM 18603</strain>
    </source>
</reference>
<dbReference type="InterPro" id="IPR013815">
    <property type="entry name" value="ATP_grasp_subdomain_1"/>
</dbReference>
<dbReference type="Gene3D" id="3.30.470.20">
    <property type="entry name" value="ATP-grasp fold, B domain"/>
    <property type="match status" value="1"/>
</dbReference>
<dbReference type="SUPFAM" id="SSF56059">
    <property type="entry name" value="Glutathione synthetase ATP-binding domain-like"/>
    <property type="match status" value="1"/>
</dbReference>
<dbReference type="EMBL" id="CM001403">
    <property type="protein sequence ID" value="EHQ30278.1"/>
    <property type="molecule type" value="Genomic_DNA"/>
</dbReference>
<dbReference type="InterPro" id="IPR008279">
    <property type="entry name" value="PEP-util_enz_mobile_dom"/>
</dbReference>
<dbReference type="PANTHER" id="PTHR43615:SF1">
    <property type="entry name" value="PPDK_N DOMAIN-CONTAINING PROTEIN"/>
    <property type="match status" value="1"/>
</dbReference>
<keyword evidence="3" id="KW-0670">Pyruvate</keyword>
<evidence type="ECO:0000313" key="3">
    <source>
        <dbReference type="EMBL" id="EHQ30278.1"/>
    </source>
</evidence>
<dbReference type="STRING" id="714943.Mucpa_6222"/>
<accession>H1Y1E4</accession>
<dbReference type="eggNOG" id="COG3848">
    <property type="taxonomic scope" value="Bacteria"/>
</dbReference>
<dbReference type="Proteomes" id="UP000002774">
    <property type="component" value="Chromosome"/>
</dbReference>
<dbReference type="Gene3D" id="3.50.30.10">
    <property type="entry name" value="Phosphohistidine domain"/>
    <property type="match status" value="1"/>
</dbReference>
<proteinExistence type="predicted"/>
<dbReference type="PANTHER" id="PTHR43615">
    <property type="entry name" value="PHOSPHOENOLPYRUVATE SYNTHASE-RELATED"/>
    <property type="match status" value="1"/>
</dbReference>
<dbReference type="GO" id="GO:0016301">
    <property type="term" value="F:kinase activity"/>
    <property type="evidence" value="ECO:0007669"/>
    <property type="project" value="UniProtKB-KW"/>
</dbReference>
<dbReference type="Pfam" id="PF00391">
    <property type="entry name" value="PEP-utilizers"/>
    <property type="match status" value="1"/>
</dbReference>
<feature type="domain" description="Pyruvate phosphate dikinase AMP/ATP-binding" evidence="2">
    <location>
        <begin position="17"/>
        <end position="293"/>
    </location>
</feature>
<dbReference type="InterPro" id="IPR036637">
    <property type="entry name" value="Phosphohistidine_dom_sf"/>
</dbReference>
<dbReference type="AlphaFoldDB" id="H1Y1E4"/>
<name>H1Y1E4_9SPHI</name>